<reference evidence="6 7" key="1">
    <citation type="submission" date="2017-10" db="EMBL/GenBank/DDBJ databases">
        <authorList>
            <person name="Banno H."/>
            <person name="Chua N.-H."/>
        </authorList>
    </citation>
    <scope>NUCLEOTIDE SEQUENCE [LARGE SCALE GENOMIC DNA]</scope>
    <source>
        <strain evidence="6">Vibrio tapetis CECT4600</strain>
    </source>
</reference>
<dbReference type="PRINTS" id="PR00182">
    <property type="entry name" value="ECOLNEIPORIN"/>
</dbReference>
<evidence type="ECO:0000313" key="6">
    <source>
        <dbReference type="EMBL" id="SON52884.1"/>
    </source>
</evidence>
<dbReference type="InterPro" id="IPR033900">
    <property type="entry name" value="Gram_neg_porin_domain"/>
</dbReference>
<dbReference type="GO" id="GO:0009279">
    <property type="term" value="C:cell outer membrane"/>
    <property type="evidence" value="ECO:0007669"/>
    <property type="project" value="UniProtKB-SubCell"/>
</dbReference>
<dbReference type="GO" id="GO:0034220">
    <property type="term" value="P:monoatomic ion transmembrane transport"/>
    <property type="evidence" value="ECO:0007669"/>
    <property type="project" value="InterPro"/>
</dbReference>
<evidence type="ECO:0000256" key="4">
    <source>
        <dbReference type="SAM" id="SignalP"/>
    </source>
</evidence>
<dbReference type="AlphaFoldDB" id="A0A2N8ZLU1"/>
<evidence type="ECO:0000259" key="5">
    <source>
        <dbReference type="Pfam" id="PF13609"/>
    </source>
</evidence>
<dbReference type="EMBL" id="LT960612">
    <property type="protein sequence ID" value="SON52884.1"/>
    <property type="molecule type" value="Genomic_DNA"/>
</dbReference>
<sequence length="386" mass="42974">MNKLFTRSLLATAVASVTMVATPVIAEETDAKYEIYGIIAVQAHYRDYETDNSNLTGFQTNNESRIGFRGSKQFKNFGPKFIWQVESGYVDPSYSDHEAKGGLGERDTFVGFEDFDSFGQVRIGRVLTPLYEVVDWPGSNPGLGDVYDWGGLIGGAKFQDRSSNSVRWDSPAWGNLSLDVAAGRTKAAATGSDQGYWQGGAAHYKVGPLQFDAAYEINRDTAESFTDGTLDTTAHDLKTEKSFSRIWDNNTYLVGVQGWFENGISFFAQYRMQDANVKEGTDVGREEKQNAMTSGLMYTVNDWQFKVGYTKNFDLEVNGNTVENSSDDTYSAQAMYFVDPSAVLYVRARDVRMGDNTVESGNAGMSYDRWKSDSFSEVSVGVEYYF</sequence>
<dbReference type="InterPro" id="IPR023614">
    <property type="entry name" value="Porin_dom_sf"/>
</dbReference>
<dbReference type="GO" id="GO:0015288">
    <property type="term" value="F:porin activity"/>
    <property type="evidence" value="ECO:0007669"/>
    <property type="project" value="InterPro"/>
</dbReference>
<organism evidence="6 7">
    <name type="scientific">Vibrio tapetis subsp. tapetis</name>
    <dbReference type="NCBI Taxonomy" id="1671868"/>
    <lineage>
        <taxon>Bacteria</taxon>
        <taxon>Pseudomonadati</taxon>
        <taxon>Pseudomonadota</taxon>
        <taxon>Gammaproteobacteria</taxon>
        <taxon>Vibrionales</taxon>
        <taxon>Vibrionaceae</taxon>
        <taxon>Vibrio</taxon>
    </lineage>
</organism>
<keyword evidence="3" id="KW-0472">Membrane</keyword>
<keyword evidence="7" id="KW-1185">Reference proteome</keyword>
<dbReference type="SUPFAM" id="SSF56935">
    <property type="entry name" value="Porins"/>
    <property type="match status" value="1"/>
</dbReference>
<evidence type="ECO:0000256" key="1">
    <source>
        <dbReference type="ARBA" id="ARBA00004571"/>
    </source>
</evidence>
<dbReference type="PANTHER" id="PTHR34501:SF2">
    <property type="entry name" value="OUTER MEMBRANE PORIN F-RELATED"/>
    <property type="match status" value="1"/>
</dbReference>
<evidence type="ECO:0000256" key="2">
    <source>
        <dbReference type="ARBA" id="ARBA00022729"/>
    </source>
</evidence>
<accession>A0A2N8ZLU1</accession>
<evidence type="ECO:0000313" key="7">
    <source>
        <dbReference type="Proteomes" id="UP000235828"/>
    </source>
</evidence>
<dbReference type="Proteomes" id="UP000235828">
    <property type="component" value="Chromosome B"/>
</dbReference>
<evidence type="ECO:0000256" key="3">
    <source>
        <dbReference type="ARBA" id="ARBA00023136"/>
    </source>
</evidence>
<protein>
    <submittedName>
        <fullName evidence="6">Putative Porin</fullName>
    </submittedName>
</protein>
<dbReference type="InterPro" id="IPR001702">
    <property type="entry name" value="Porin_Gram-ve"/>
</dbReference>
<comment type="subcellular location">
    <subcellularLocation>
        <location evidence="1">Cell outer membrane</location>
        <topology evidence="1">Multi-pass membrane protein</topology>
    </subcellularLocation>
</comment>
<dbReference type="RefSeq" id="WP_102525024.1">
    <property type="nucleotide sequence ID" value="NZ_LT960612.1"/>
</dbReference>
<dbReference type="OrthoDB" id="8173690at2"/>
<gene>
    <name evidence="6" type="ORF">VTAP4600_B1273</name>
</gene>
<dbReference type="InterPro" id="IPR050298">
    <property type="entry name" value="Gram-neg_bact_OMP"/>
</dbReference>
<feature type="chain" id="PRO_5014686285" evidence="4">
    <location>
        <begin position="27"/>
        <end position="386"/>
    </location>
</feature>
<name>A0A2N8ZLU1_9VIBR</name>
<feature type="domain" description="Porin" evidence="5">
    <location>
        <begin position="13"/>
        <end position="351"/>
    </location>
</feature>
<dbReference type="KEGG" id="vta:B1273"/>
<keyword evidence="2 4" id="KW-0732">Signal</keyword>
<dbReference type="CDD" id="cd00342">
    <property type="entry name" value="gram_neg_porins"/>
    <property type="match status" value="1"/>
</dbReference>
<proteinExistence type="predicted"/>
<dbReference type="PANTHER" id="PTHR34501">
    <property type="entry name" value="PROTEIN YDDL-RELATED"/>
    <property type="match status" value="1"/>
</dbReference>
<dbReference type="Gene3D" id="2.40.160.10">
    <property type="entry name" value="Porin"/>
    <property type="match status" value="1"/>
</dbReference>
<feature type="signal peptide" evidence="4">
    <location>
        <begin position="1"/>
        <end position="26"/>
    </location>
</feature>
<dbReference type="Pfam" id="PF13609">
    <property type="entry name" value="Porin_4"/>
    <property type="match status" value="1"/>
</dbReference>